<accession>A0A918TBK9</accession>
<protein>
    <submittedName>
        <fullName evidence="1">Uncharacterized protein</fullName>
    </submittedName>
</protein>
<dbReference type="AlphaFoldDB" id="A0A918TBK9"/>
<comment type="caution">
    <text evidence="1">The sequence shown here is derived from an EMBL/GenBank/DDBJ whole genome shotgun (WGS) entry which is preliminary data.</text>
</comment>
<evidence type="ECO:0000313" key="1">
    <source>
        <dbReference type="EMBL" id="GHC40557.1"/>
    </source>
</evidence>
<reference evidence="1" key="1">
    <citation type="journal article" date="2014" name="Int. J. Syst. Evol. Microbiol.">
        <title>Complete genome sequence of Corynebacterium casei LMG S-19264T (=DSM 44701T), isolated from a smear-ripened cheese.</title>
        <authorList>
            <consortium name="US DOE Joint Genome Institute (JGI-PGF)"/>
            <person name="Walter F."/>
            <person name="Albersmeier A."/>
            <person name="Kalinowski J."/>
            <person name="Ruckert C."/>
        </authorList>
    </citation>
    <scope>NUCLEOTIDE SEQUENCE</scope>
    <source>
        <strain evidence="1">KCTC 12988</strain>
    </source>
</reference>
<proteinExistence type="predicted"/>
<name>A0A918TBK9_9BACT</name>
<sequence>MLVSLTIDPFHSLPDLLGRRIGRDRTYAFSTELDQQRRIGGERNAIKILMGVEEPDDRQNRSGIGGCFPGQ</sequence>
<keyword evidence="2" id="KW-1185">Reference proteome</keyword>
<organism evidence="1 2">
    <name type="scientific">Roseibacillus persicicus</name>
    <dbReference type="NCBI Taxonomy" id="454148"/>
    <lineage>
        <taxon>Bacteria</taxon>
        <taxon>Pseudomonadati</taxon>
        <taxon>Verrucomicrobiota</taxon>
        <taxon>Verrucomicrobiia</taxon>
        <taxon>Verrucomicrobiales</taxon>
        <taxon>Verrucomicrobiaceae</taxon>
        <taxon>Roseibacillus</taxon>
    </lineage>
</organism>
<dbReference type="Proteomes" id="UP000644507">
    <property type="component" value="Unassembled WGS sequence"/>
</dbReference>
<evidence type="ECO:0000313" key="2">
    <source>
        <dbReference type="Proteomes" id="UP000644507"/>
    </source>
</evidence>
<gene>
    <name evidence="1" type="ORF">GCM10007100_01310</name>
</gene>
<dbReference type="EMBL" id="BMXI01000001">
    <property type="protein sequence ID" value="GHC40557.1"/>
    <property type="molecule type" value="Genomic_DNA"/>
</dbReference>
<reference evidence="1" key="2">
    <citation type="submission" date="2020-09" db="EMBL/GenBank/DDBJ databases">
        <authorList>
            <person name="Sun Q."/>
            <person name="Kim S."/>
        </authorList>
    </citation>
    <scope>NUCLEOTIDE SEQUENCE</scope>
    <source>
        <strain evidence="1">KCTC 12988</strain>
    </source>
</reference>